<dbReference type="InterPro" id="IPR036201">
    <property type="entry name" value="Pacifastin_dom_sf"/>
</dbReference>
<dbReference type="GO" id="GO:0005886">
    <property type="term" value="C:plasma membrane"/>
    <property type="evidence" value="ECO:0007669"/>
    <property type="project" value="TreeGrafter"/>
</dbReference>
<evidence type="ECO:0000256" key="1">
    <source>
        <dbReference type="ARBA" id="ARBA00004613"/>
    </source>
</evidence>
<sequence>MQCKKIKSNFLGDYELVENLEKTKRTAAEIEVQAEQSKKTEIDINTARELYRPAATRASLMYFILNDLNTINPINECMYILNKCVDHSRLQKGQTVQHLCNKLSADETPGSCISLMPYITDPAPKINLQEVTTPCNPNPCPEEETCWVNRRKCRHPEICSPFVCHKACRMGDISSVLVPRHSYVRIPLYAEGQANVRCFEHQVCVCGQQNFLHRCKTIPCFRRESCVLGQTSVIKEHGSQFKLDCNHCICNEGEVICTKHKCPSSETNVRWRDLPCECSRDYQPRCGHNGKTYPNPCLAER</sequence>
<accession>A0A8S3UKX2</accession>
<proteinExistence type="predicted"/>
<evidence type="ECO:0000313" key="4">
    <source>
        <dbReference type="EMBL" id="CAG2242908.1"/>
    </source>
</evidence>
<dbReference type="GO" id="GO:0008191">
    <property type="term" value="F:metalloendopeptidase inhibitor activity"/>
    <property type="evidence" value="ECO:0007669"/>
    <property type="project" value="InterPro"/>
</dbReference>
<dbReference type="SUPFAM" id="SSF57283">
    <property type="entry name" value="PMP inhibitors"/>
    <property type="match status" value="1"/>
</dbReference>
<evidence type="ECO:0000256" key="2">
    <source>
        <dbReference type="ARBA" id="ARBA00022525"/>
    </source>
</evidence>
<dbReference type="InterPro" id="IPR056976">
    <property type="entry name" value="EGF1_RECK"/>
</dbReference>
<keyword evidence="2" id="KW-0964">Secreted</keyword>
<reference evidence="4" key="1">
    <citation type="submission" date="2021-03" db="EMBL/GenBank/DDBJ databases">
        <authorList>
            <person name="Bekaert M."/>
        </authorList>
    </citation>
    <scope>NUCLEOTIDE SEQUENCE</scope>
</reference>
<gene>
    <name evidence="4" type="ORF">MEDL_55046</name>
</gene>
<dbReference type="OrthoDB" id="5956770at2759"/>
<dbReference type="Pfam" id="PF25028">
    <property type="entry name" value="FnI_RECK"/>
    <property type="match status" value="1"/>
</dbReference>
<dbReference type="PANTHER" id="PTHR13487:SF3">
    <property type="entry name" value="REVERSION-INDUCING CYSTEINE-RICH PROTEIN WITH KAZAL MOTIFS"/>
    <property type="match status" value="1"/>
</dbReference>
<organism evidence="4 5">
    <name type="scientific">Mytilus edulis</name>
    <name type="common">Blue mussel</name>
    <dbReference type="NCBI Taxonomy" id="6550"/>
    <lineage>
        <taxon>Eukaryota</taxon>
        <taxon>Metazoa</taxon>
        <taxon>Spiralia</taxon>
        <taxon>Lophotrochozoa</taxon>
        <taxon>Mollusca</taxon>
        <taxon>Bivalvia</taxon>
        <taxon>Autobranchia</taxon>
        <taxon>Pteriomorphia</taxon>
        <taxon>Mytilida</taxon>
        <taxon>Mytiloidea</taxon>
        <taxon>Mytilidae</taxon>
        <taxon>Mytilinae</taxon>
        <taxon>Mytilus</taxon>
    </lineage>
</organism>
<feature type="domain" description="Kazal-like" evidence="3">
    <location>
        <begin position="270"/>
        <end position="301"/>
    </location>
</feature>
<dbReference type="InterPro" id="IPR036058">
    <property type="entry name" value="Kazal_dom_sf"/>
</dbReference>
<comment type="caution">
    <text evidence="4">The sequence shown here is derived from an EMBL/GenBank/DDBJ whole genome shotgun (WGS) entry which is preliminary data.</text>
</comment>
<dbReference type="Gene3D" id="3.30.60.30">
    <property type="match status" value="1"/>
</dbReference>
<dbReference type="InterPro" id="IPR039016">
    <property type="entry name" value="RECK"/>
</dbReference>
<dbReference type="InterPro" id="IPR056979">
    <property type="entry name" value="FZ_RECK"/>
</dbReference>
<name>A0A8S3UKX2_MYTED</name>
<dbReference type="Proteomes" id="UP000683360">
    <property type="component" value="Unassembled WGS sequence"/>
</dbReference>
<dbReference type="Pfam" id="PF25027">
    <property type="entry name" value="EGF1_RECK"/>
    <property type="match status" value="1"/>
</dbReference>
<dbReference type="Gene3D" id="6.10.140.1060">
    <property type="match status" value="1"/>
</dbReference>
<evidence type="ECO:0000313" key="5">
    <source>
        <dbReference type="Proteomes" id="UP000683360"/>
    </source>
</evidence>
<protein>
    <submittedName>
        <fullName evidence="4">RECK</fullName>
    </submittedName>
</protein>
<dbReference type="SUPFAM" id="SSF100895">
    <property type="entry name" value="Kazal-type serine protease inhibitors"/>
    <property type="match status" value="1"/>
</dbReference>
<keyword evidence="5" id="KW-1185">Reference proteome</keyword>
<dbReference type="Pfam" id="PF23298">
    <property type="entry name" value="FZ_RECK"/>
    <property type="match status" value="1"/>
</dbReference>
<dbReference type="GO" id="GO:0030198">
    <property type="term" value="P:extracellular matrix organization"/>
    <property type="evidence" value="ECO:0007669"/>
    <property type="project" value="TreeGrafter"/>
</dbReference>
<dbReference type="PANTHER" id="PTHR13487">
    <property type="entry name" value="SERINE PROTEASE INHIBITOR"/>
    <property type="match status" value="1"/>
</dbReference>
<dbReference type="AlphaFoldDB" id="A0A8S3UKX2"/>
<dbReference type="GO" id="GO:0005576">
    <property type="term" value="C:extracellular region"/>
    <property type="evidence" value="ECO:0007669"/>
    <property type="project" value="UniProtKB-SubCell"/>
</dbReference>
<dbReference type="PROSITE" id="PS51465">
    <property type="entry name" value="KAZAL_2"/>
    <property type="match status" value="1"/>
</dbReference>
<comment type="subcellular location">
    <subcellularLocation>
        <location evidence="1">Secreted</location>
    </subcellularLocation>
</comment>
<dbReference type="InterPro" id="IPR002350">
    <property type="entry name" value="Kazal_dom"/>
</dbReference>
<evidence type="ECO:0000259" key="3">
    <source>
        <dbReference type="PROSITE" id="PS51465"/>
    </source>
</evidence>
<dbReference type="InterPro" id="IPR056977">
    <property type="entry name" value="FnI_RECK"/>
</dbReference>
<dbReference type="EMBL" id="CAJPWZ010002687">
    <property type="protein sequence ID" value="CAG2242908.1"/>
    <property type="molecule type" value="Genomic_DNA"/>
</dbReference>